<sequence length="540" mass="59725">MEPSAAQITDDEEEELMDIVAARSRGGNREAELRKLEMLESEAQQREEDEQLKRAQMGRSFQSSQHDPSTTGNNPTREEIKAEEKEEDTFILQVVQEQIKNHGQDTTSKTLSAEAGCHSTAGDNSTGYKTREEEIGLVQDELGFPQPRLARGQNLPDEATMRPGAYTAVPGTDLRRTTTLSRSLVGATSSSHVEELTSNVNTRNKSTATTPTGNNNGLAVANQVEENEEPTQIARPDNLHEKNGSTSRTLMILVLGVSILIIGIVVGSICGAGLCSNQEGDMEMETQAPTSFRYFVLEDIQNRIEEAFGPDYFPKNDEPGPTQPKSKALDWIVFEDPLQLNPDANNLLQRFILSLTYFQTSQKSDWLNCGKSSTAIDETCSIRDDWGWEVWGSCWLTAVHECQWAGIDCDTEKNITGLWLWDNGLNGPLPTELANLPALESINFMWNRLTGSIPVELFGNKLSSLHFANNLLTGTVPTEVGLFDGTVLQFGSNSLSGSIPTEVFQIGKGYQLDLRLDDNMVRQPFHGNGTSVIFNFWSRP</sequence>
<keyword evidence="3" id="KW-1133">Transmembrane helix</keyword>
<evidence type="ECO:0000313" key="4">
    <source>
        <dbReference type="EMBL" id="CAB9516702.1"/>
    </source>
</evidence>
<feature type="compositionally biased region" description="Polar residues" evidence="2">
    <location>
        <begin position="59"/>
        <end position="75"/>
    </location>
</feature>
<keyword evidence="4" id="KW-0418">Kinase</keyword>
<evidence type="ECO:0000313" key="5">
    <source>
        <dbReference type="Proteomes" id="UP001153069"/>
    </source>
</evidence>
<dbReference type="GO" id="GO:0016301">
    <property type="term" value="F:kinase activity"/>
    <property type="evidence" value="ECO:0007669"/>
    <property type="project" value="UniProtKB-KW"/>
</dbReference>
<feature type="transmembrane region" description="Helical" evidence="3">
    <location>
        <begin position="250"/>
        <end position="274"/>
    </location>
</feature>
<accession>A0A9N8HL69</accession>
<dbReference type="OrthoDB" id="56596at2759"/>
<keyword evidence="4" id="KW-0808">Transferase</keyword>
<feature type="compositionally biased region" description="Basic and acidic residues" evidence="2">
    <location>
        <begin position="27"/>
        <end position="46"/>
    </location>
</feature>
<evidence type="ECO:0000256" key="3">
    <source>
        <dbReference type="SAM" id="Phobius"/>
    </source>
</evidence>
<keyword evidence="3" id="KW-0472">Membrane</keyword>
<keyword evidence="3" id="KW-0812">Transmembrane</keyword>
<keyword evidence="5" id="KW-1185">Reference proteome</keyword>
<dbReference type="AlphaFoldDB" id="A0A9N8HL69"/>
<protein>
    <submittedName>
        <fullName evidence="4">Receptor-like protein kinase</fullName>
    </submittedName>
</protein>
<feature type="region of interest" description="Disordered" evidence="2">
    <location>
        <begin position="22"/>
        <end position="86"/>
    </location>
</feature>
<gene>
    <name evidence="4" type="ORF">SEMRO_801_G204450.1</name>
</gene>
<dbReference type="PANTHER" id="PTHR47988">
    <property type="entry name" value="SOMATIC EMBRYOGENESIS RECEPTOR KINASE 1"/>
    <property type="match status" value="1"/>
</dbReference>
<comment type="caution">
    <text evidence="4">The sequence shown here is derived from an EMBL/GenBank/DDBJ whole genome shotgun (WGS) entry which is preliminary data.</text>
</comment>
<keyword evidence="4" id="KW-0675">Receptor</keyword>
<dbReference type="Proteomes" id="UP001153069">
    <property type="component" value="Unassembled WGS sequence"/>
</dbReference>
<evidence type="ECO:0000256" key="1">
    <source>
        <dbReference type="ARBA" id="ARBA00022729"/>
    </source>
</evidence>
<dbReference type="Gene3D" id="3.80.10.10">
    <property type="entry name" value="Ribonuclease Inhibitor"/>
    <property type="match status" value="1"/>
</dbReference>
<organism evidence="4 5">
    <name type="scientific">Seminavis robusta</name>
    <dbReference type="NCBI Taxonomy" id="568900"/>
    <lineage>
        <taxon>Eukaryota</taxon>
        <taxon>Sar</taxon>
        <taxon>Stramenopiles</taxon>
        <taxon>Ochrophyta</taxon>
        <taxon>Bacillariophyta</taxon>
        <taxon>Bacillariophyceae</taxon>
        <taxon>Bacillariophycidae</taxon>
        <taxon>Naviculales</taxon>
        <taxon>Naviculaceae</taxon>
        <taxon>Seminavis</taxon>
    </lineage>
</organism>
<evidence type="ECO:0000256" key="2">
    <source>
        <dbReference type="SAM" id="MobiDB-lite"/>
    </source>
</evidence>
<dbReference type="EMBL" id="CAICTM010000800">
    <property type="protein sequence ID" value="CAB9516702.1"/>
    <property type="molecule type" value="Genomic_DNA"/>
</dbReference>
<dbReference type="SUPFAM" id="SSF52058">
    <property type="entry name" value="L domain-like"/>
    <property type="match status" value="1"/>
</dbReference>
<keyword evidence="1" id="KW-0732">Signal</keyword>
<dbReference type="InterPro" id="IPR032675">
    <property type="entry name" value="LRR_dom_sf"/>
</dbReference>
<name>A0A9N8HL69_9STRA</name>
<reference evidence="4" key="1">
    <citation type="submission" date="2020-06" db="EMBL/GenBank/DDBJ databases">
        <authorList>
            <consortium name="Plant Systems Biology data submission"/>
        </authorList>
    </citation>
    <scope>NUCLEOTIDE SEQUENCE</scope>
    <source>
        <strain evidence="4">D6</strain>
    </source>
</reference>
<proteinExistence type="predicted"/>